<accession>A0A8S1VXH8</accession>
<evidence type="ECO:0000313" key="3">
    <source>
        <dbReference type="Proteomes" id="UP000683925"/>
    </source>
</evidence>
<keyword evidence="1" id="KW-0472">Membrane</keyword>
<organism evidence="2 3">
    <name type="scientific">Paramecium octaurelia</name>
    <dbReference type="NCBI Taxonomy" id="43137"/>
    <lineage>
        <taxon>Eukaryota</taxon>
        <taxon>Sar</taxon>
        <taxon>Alveolata</taxon>
        <taxon>Ciliophora</taxon>
        <taxon>Intramacronucleata</taxon>
        <taxon>Oligohymenophorea</taxon>
        <taxon>Peniculida</taxon>
        <taxon>Parameciidae</taxon>
        <taxon>Paramecium</taxon>
    </lineage>
</organism>
<evidence type="ECO:0000256" key="1">
    <source>
        <dbReference type="SAM" id="Phobius"/>
    </source>
</evidence>
<name>A0A8S1VXH8_PAROT</name>
<dbReference type="InterPro" id="IPR006212">
    <property type="entry name" value="Furin_repeat"/>
</dbReference>
<gene>
    <name evidence="2" type="ORF">POCTA_138.1.T0780098</name>
</gene>
<dbReference type="SMART" id="SM00261">
    <property type="entry name" value="FU"/>
    <property type="match status" value="3"/>
</dbReference>
<comment type="caution">
    <text evidence="2">The sequence shown here is derived from an EMBL/GenBank/DDBJ whole genome shotgun (WGS) entry which is preliminary data.</text>
</comment>
<protein>
    <submittedName>
        <fullName evidence="2">Uncharacterized protein</fullName>
    </submittedName>
</protein>
<dbReference type="OMA" id="IFRYNIH"/>
<evidence type="ECO:0000313" key="2">
    <source>
        <dbReference type="EMBL" id="CAD8182060.1"/>
    </source>
</evidence>
<dbReference type="CDD" id="cd00064">
    <property type="entry name" value="FU"/>
    <property type="match status" value="1"/>
</dbReference>
<proteinExistence type="predicted"/>
<reference evidence="2" key="1">
    <citation type="submission" date="2021-01" db="EMBL/GenBank/DDBJ databases">
        <authorList>
            <consortium name="Genoscope - CEA"/>
            <person name="William W."/>
        </authorList>
    </citation>
    <scope>NUCLEOTIDE SEQUENCE</scope>
</reference>
<feature type="transmembrane region" description="Helical" evidence="1">
    <location>
        <begin position="517"/>
        <end position="537"/>
    </location>
</feature>
<dbReference type="EMBL" id="CAJJDP010000077">
    <property type="protein sequence ID" value="CAD8182060.1"/>
    <property type="molecule type" value="Genomic_DNA"/>
</dbReference>
<dbReference type="PANTHER" id="PTHR15332">
    <property type="entry name" value="PROPROTEIN CONVERTASE SUBTILISIN_KEXIN TYPE 5-LIKE"/>
    <property type="match status" value="1"/>
</dbReference>
<dbReference type="Proteomes" id="UP000683925">
    <property type="component" value="Unassembled WGS sequence"/>
</dbReference>
<dbReference type="OrthoDB" id="311164at2759"/>
<keyword evidence="1" id="KW-1133">Transmembrane helix</keyword>
<keyword evidence="1" id="KW-0812">Transmembrane</keyword>
<keyword evidence="3" id="KW-1185">Reference proteome</keyword>
<sequence>MILKMKIRYVLPVIQLFQIVLVQQIYNVLNVKMKIFQTGFQLIILVLVKFDLEISKQQIRIVEDVIENVKHFTKLLIRLTINIVQLAFQDKIVQFLINPIAIAWKIMVNLTVPQKYAQCVIIHVGSVMTLGPHIENAYVKPYFFDDQTNNIQCLRCHYSCVLCSNSIEKDTCLQCPETRQPSDPQAIQCECVCSSSNYFDDGFSLDCQQCDWTCQTCYGPYSSNCLTCDLTYRQLVQSSFVCSIGYYEIGQLECAKCYYSCQQCFDNAEEDCIVCSLDLHFRQLKGNTCKCIDGYQEQPGLAQCKKCSYKACSGLDENNCFTCDFLQIENQKKMNANVNYIILNWKFRNAQCILLQTVLIIVLHATMIDIQLEVHVDALLNLMELQQVHLIIMDWLNVKNVIIHVEHVQEQMKEIASLAQILIIDTKQEIHVFVKKDILMQDYLFVKNAVTNVKNAIGCLKVELLVWITGLDNLCRVLIDANAFKDIMMMDKMKFVKDVITHVSVVVKLILNANSFILSQIEFIMIKTFFVIVILDIMIMDLKIVINAIILVQVVILEMLIPAFHMQL</sequence>
<feature type="transmembrane region" description="Helical" evidence="1">
    <location>
        <begin position="544"/>
        <end position="564"/>
    </location>
</feature>
<dbReference type="AlphaFoldDB" id="A0A8S1VXH8"/>
<dbReference type="PANTHER" id="PTHR15332:SF175">
    <property type="entry name" value="PROPROTEIN CONVERTASE SUBTILISIN_KEXIN TYPE 5-LIKE"/>
    <property type="match status" value="1"/>
</dbReference>